<dbReference type="InterPro" id="IPR002781">
    <property type="entry name" value="TM_pro_TauE-like"/>
</dbReference>
<feature type="transmembrane region" description="Helical" evidence="8">
    <location>
        <begin position="107"/>
        <end position="130"/>
    </location>
</feature>
<proteinExistence type="inferred from homology"/>
<organism evidence="9 10">
    <name type="scientific">Stigmatella aurantiaca</name>
    <dbReference type="NCBI Taxonomy" id="41"/>
    <lineage>
        <taxon>Bacteria</taxon>
        <taxon>Pseudomonadati</taxon>
        <taxon>Myxococcota</taxon>
        <taxon>Myxococcia</taxon>
        <taxon>Myxococcales</taxon>
        <taxon>Cystobacterineae</taxon>
        <taxon>Archangiaceae</taxon>
        <taxon>Stigmatella</taxon>
    </lineage>
</organism>
<evidence type="ECO:0000256" key="4">
    <source>
        <dbReference type="ARBA" id="ARBA00022475"/>
    </source>
</evidence>
<dbReference type="EMBL" id="FOAP01000011">
    <property type="protein sequence ID" value="SEM09653.1"/>
    <property type="molecule type" value="Genomic_DNA"/>
</dbReference>
<dbReference type="Pfam" id="PF01925">
    <property type="entry name" value="TauE"/>
    <property type="match status" value="1"/>
</dbReference>
<dbReference type="GO" id="GO:0005886">
    <property type="term" value="C:plasma membrane"/>
    <property type="evidence" value="ECO:0007669"/>
    <property type="project" value="UniProtKB-SubCell"/>
</dbReference>
<evidence type="ECO:0000313" key="9">
    <source>
        <dbReference type="EMBL" id="SEM09653.1"/>
    </source>
</evidence>
<dbReference type="AlphaFoldDB" id="A0A1H7VK97"/>
<feature type="transmembrane region" description="Helical" evidence="8">
    <location>
        <begin position="80"/>
        <end position="100"/>
    </location>
</feature>
<dbReference type="Proteomes" id="UP000182719">
    <property type="component" value="Unassembled WGS sequence"/>
</dbReference>
<feature type="transmembrane region" description="Helical" evidence="8">
    <location>
        <begin position="242"/>
        <end position="259"/>
    </location>
</feature>
<sequence length="262" mass="27086">MLEARDTMTLAQGLILLLASFGAGVLKAVAGGGTFLIFPALMSTGVDPIRANATSTVALWPGDVASALAYRREMEGQGRLAASLSIASLLGGAIGAVLLLNSSRETFSALVPAMLLMATLLFNFGGPLLAKLRGGGPGAEDRMLPMNVSFGLQFLVSIYGGYFGAGLGILMLALFSLMGVKNIHKANALKSVLGVLLNGLVTAIFVSANAIAWEHGVLVTAGTTSGSFLGAAMARKINPDRVRSFVGATAWALTGYYFWRAA</sequence>
<keyword evidence="7 8" id="KW-0472">Membrane</keyword>
<name>A0A1H7VK97_STIAU</name>
<accession>A0A1H7VK97</accession>
<evidence type="ECO:0000256" key="2">
    <source>
        <dbReference type="ARBA" id="ARBA00009142"/>
    </source>
</evidence>
<gene>
    <name evidence="9" type="ORF">SAMN05444354_111145</name>
</gene>
<evidence type="ECO:0000256" key="7">
    <source>
        <dbReference type="ARBA" id="ARBA00023136"/>
    </source>
</evidence>
<comment type="subcellular location">
    <subcellularLocation>
        <location evidence="1 8">Cell membrane</location>
        <topology evidence="1 8">Multi-pass membrane protein</topology>
    </subcellularLocation>
</comment>
<dbReference type="PANTHER" id="PTHR30269:SF0">
    <property type="entry name" value="MEMBRANE TRANSPORTER PROTEIN YFCA-RELATED"/>
    <property type="match status" value="1"/>
</dbReference>
<keyword evidence="4 8" id="KW-1003">Cell membrane</keyword>
<keyword evidence="3" id="KW-0813">Transport</keyword>
<evidence type="ECO:0000256" key="3">
    <source>
        <dbReference type="ARBA" id="ARBA00022448"/>
    </source>
</evidence>
<keyword evidence="10" id="KW-1185">Reference proteome</keyword>
<keyword evidence="5 8" id="KW-0812">Transmembrane</keyword>
<evidence type="ECO:0000256" key="6">
    <source>
        <dbReference type="ARBA" id="ARBA00022989"/>
    </source>
</evidence>
<protein>
    <recommendedName>
        <fullName evidence="8">Probable membrane transporter protein</fullName>
    </recommendedName>
</protein>
<evidence type="ECO:0000256" key="1">
    <source>
        <dbReference type="ARBA" id="ARBA00004651"/>
    </source>
</evidence>
<evidence type="ECO:0000256" key="8">
    <source>
        <dbReference type="RuleBase" id="RU363041"/>
    </source>
</evidence>
<evidence type="ECO:0000313" key="10">
    <source>
        <dbReference type="Proteomes" id="UP000182719"/>
    </source>
</evidence>
<feature type="transmembrane region" description="Helical" evidence="8">
    <location>
        <begin position="192"/>
        <end position="211"/>
    </location>
</feature>
<dbReference type="OrthoDB" id="9807082at2"/>
<dbReference type="PANTHER" id="PTHR30269">
    <property type="entry name" value="TRANSMEMBRANE PROTEIN YFCA"/>
    <property type="match status" value="1"/>
</dbReference>
<dbReference type="InterPro" id="IPR052017">
    <property type="entry name" value="TSUP"/>
</dbReference>
<reference evidence="10" key="1">
    <citation type="submission" date="2016-10" db="EMBL/GenBank/DDBJ databases">
        <authorList>
            <person name="Varghese N."/>
            <person name="Submissions S."/>
        </authorList>
    </citation>
    <scope>NUCLEOTIDE SEQUENCE [LARGE SCALE GENOMIC DNA]</scope>
    <source>
        <strain evidence="10">DSM 17044</strain>
    </source>
</reference>
<comment type="similarity">
    <text evidence="2 8">Belongs to the 4-toluene sulfonate uptake permease (TSUP) (TC 2.A.102) family.</text>
</comment>
<evidence type="ECO:0000256" key="5">
    <source>
        <dbReference type="ARBA" id="ARBA00022692"/>
    </source>
</evidence>
<keyword evidence="6 8" id="KW-1133">Transmembrane helix</keyword>
<feature type="transmembrane region" description="Helical" evidence="8">
    <location>
        <begin position="150"/>
        <end position="180"/>
    </location>
</feature>